<feature type="transmembrane region" description="Helical" evidence="1">
    <location>
        <begin position="25"/>
        <end position="46"/>
    </location>
</feature>
<dbReference type="EMBL" id="CAXAMM010038613">
    <property type="protein sequence ID" value="CAK9079479.1"/>
    <property type="molecule type" value="Genomic_DNA"/>
</dbReference>
<evidence type="ECO:0000256" key="1">
    <source>
        <dbReference type="SAM" id="Phobius"/>
    </source>
</evidence>
<proteinExistence type="predicted"/>
<evidence type="ECO:0000313" key="3">
    <source>
        <dbReference type="Proteomes" id="UP001642464"/>
    </source>
</evidence>
<name>A0ABP0PXD9_9DINO</name>
<dbReference type="Proteomes" id="UP001642464">
    <property type="component" value="Unassembled WGS sequence"/>
</dbReference>
<gene>
    <name evidence="2" type="ORF">SCF082_LOCUS37921</name>
</gene>
<keyword evidence="1" id="KW-0472">Membrane</keyword>
<evidence type="ECO:0000313" key="2">
    <source>
        <dbReference type="EMBL" id="CAK9079479.1"/>
    </source>
</evidence>
<reference evidence="2 3" key="1">
    <citation type="submission" date="2024-02" db="EMBL/GenBank/DDBJ databases">
        <authorList>
            <person name="Chen Y."/>
            <person name="Shah S."/>
            <person name="Dougan E. K."/>
            <person name="Thang M."/>
            <person name="Chan C."/>
        </authorList>
    </citation>
    <scope>NUCLEOTIDE SEQUENCE [LARGE SCALE GENOMIC DNA]</scope>
</reference>
<keyword evidence="1" id="KW-0812">Transmembrane</keyword>
<comment type="caution">
    <text evidence="2">The sequence shown here is derived from an EMBL/GenBank/DDBJ whole genome shotgun (WGS) entry which is preliminary data.</text>
</comment>
<sequence length="108" mass="12384">EMVAKHEQADQYQSTIDATSTLIDVLVLIIVTVICGTMLYNFYIIVGGAVKTESDDQILNKAYFDTAMQQERLKEEEERGFLERQREAHFCSSPKQRAHRVDKDDVSL</sequence>
<feature type="non-terminal residue" evidence="2">
    <location>
        <position position="1"/>
    </location>
</feature>
<keyword evidence="1" id="KW-1133">Transmembrane helix</keyword>
<organism evidence="2 3">
    <name type="scientific">Durusdinium trenchii</name>
    <dbReference type="NCBI Taxonomy" id="1381693"/>
    <lineage>
        <taxon>Eukaryota</taxon>
        <taxon>Sar</taxon>
        <taxon>Alveolata</taxon>
        <taxon>Dinophyceae</taxon>
        <taxon>Suessiales</taxon>
        <taxon>Symbiodiniaceae</taxon>
        <taxon>Durusdinium</taxon>
    </lineage>
</organism>
<accession>A0ABP0PXD9</accession>
<protein>
    <submittedName>
        <fullName evidence="2">Uncharacterized protein</fullName>
    </submittedName>
</protein>
<keyword evidence="3" id="KW-1185">Reference proteome</keyword>